<comment type="caution">
    <text evidence="5">The sequence shown here is derived from an EMBL/GenBank/DDBJ whole genome shotgun (WGS) entry which is preliminary data.</text>
</comment>
<proteinExistence type="predicted"/>
<dbReference type="PANTHER" id="PTHR24180:SF45">
    <property type="entry name" value="POLY [ADP-RIBOSE] POLYMERASE TANKYRASE"/>
    <property type="match status" value="1"/>
</dbReference>
<dbReference type="SUPFAM" id="SSF48403">
    <property type="entry name" value="Ankyrin repeat"/>
    <property type="match status" value="1"/>
</dbReference>
<feature type="compositionally biased region" description="Polar residues" evidence="4">
    <location>
        <begin position="159"/>
        <end position="174"/>
    </location>
</feature>
<evidence type="ECO:0008006" key="7">
    <source>
        <dbReference type="Google" id="ProtNLM"/>
    </source>
</evidence>
<keyword evidence="2 3" id="KW-0040">ANK repeat</keyword>
<reference evidence="5" key="2">
    <citation type="submission" date="2023-06" db="EMBL/GenBank/DDBJ databases">
        <authorList>
            <consortium name="Lawrence Berkeley National Laboratory"/>
            <person name="Haridas S."/>
            <person name="Hensen N."/>
            <person name="Bonometti L."/>
            <person name="Westerberg I."/>
            <person name="Brannstrom I.O."/>
            <person name="Guillou S."/>
            <person name="Cros-Aarteil S."/>
            <person name="Calhoun S."/>
            <person name="Kuo A."/>
            <person name="Mondo S."/>
            <person name="Pangilinan J."/>
            <person name="Riley R."/>
            <person name="Labutti K."/>
            <person name="Andreopoulos B."/>
            <person name="Lipzen A."/>
            <person name="Chen C."/>
            <person name="Yanf M."/>
            <person name="Daum C."/>
            <person name="Ng V."/>
            <person name="Clum A."/>
            <person name="Steindorff A."/>
            <person name="Ohm R."/>
            <person name="Martin F."/>
            <person name="Silar P."/>
            <person name="Natvig D."/>
            <person name="Lalanne C."/>
            <person name="Gautier V."/>
            <person name="Ament-Velasquez S.L."/>
            <person name="Kruys A."/>
            <person name="Hutchinson M.I."/>
            <person name="Powell A.J."/>
            <person name="Barry K."/>
            <person name="Miller A.N."/>
            <person name="Grigoriev I.V."/>
            <person name="Debuchy R."/>
            <person name="Gladieux P."/>
            <person name="Thoren M.H."/>
            <person name="Johannesson H."/>
        </authorList>
    </citation>
    <scope>NUCLEOTIDE SEQUENCE</scope>
    <source>
        <strain evidence="5">CBS 118394</strain>
    </source>
</reference>
<keyword evidence="1" id="KW-0677">Repeat</keyword>
<dbReference type="InterPro" id="IPR051637">
    <property type="entry name" value="Ank_repeat_dom-contain_49"/>
</dbReference>
<protein>
    <recommendedName>
        <fullName evidence="7">Ankyrin</fullName>
    </recommendedName>
</protein>
<feature type="compositionally biased region" description="Polar residues" evidence="4">
    <location>
        <begin position="1"/>
        <end position="15"/>
    </location>
</feature>
<feature type="compositionally biased region" description="Low complexity" evidence="4">
    <location>
        <begin position="182"/>
        <end position="200"/>
    </location>
</feature>
<evidence type="ECO:0000256" key="1">
    <source>
        <dbReference type="ARBA" id="ARBA00022737"/>
    </source>
</evidence>
<dbReference type="SMART" id="SM00248">
    <property type="entry name" value="ANK"/>
    <property type="match status" value="3"/>
</dbReference>
<dbReference type="Gene3D" id="1.25.40.20">
    <property type="entry name" value="Ankyrin repeat-containing domain"/>
    <property type="match status" value="2"/>
</dbReference>
<dbReference type="Pfam" id="PF12796">
    <property type="entry name" value="Ank_2"/>
    <property type="match status" value="1"/>
</dbReference>
<dbReference type="AlphaFoldDB" id="A0AAE0HUW4"/>
<feature type="region of interest" description="Disordered" evidence="4">
    <location>
        <begin position="742"/>
        <end position="804"/>
    </location>
</feature>
<dbReference type="PANTHER" id="PTHR24180">
    <property type="entry name" value="CYCLIN-DEPENDENT KINASE INHIBITOR 2C-RELATED"/>
    <property type="match status" value="1"/>
</dbReference>
<keyword evidence="6" id="KW-1185">Reference proteome</keyword>
<feature type="region of interest" description="Disordered" evidence="4">
    <location>
        <begin position="142"/>
        <end position="206"/>
    </location>
</feature>
<feature type="region of interest" description="Disordered" evidence="4">
    <location>
        <begin position="517"/>
        <end position="537"/>
    </location>
</feature>
<dbReference type="Proteomes" id="UP001283341">
    <property type="component" value="Unassembled WGS sequence"/>
</dbReference>
<feature type="region of interest" description="Disordered" evidence="4">
    <location>
        <begin position="258"/>
        <end position="280"/>
    </location>
</feature>
<dbReference type="EMBL" id="JAUEDM010000007">
    <property type="protein sequence ID" value="KAK3313350.1"/>
    <property type="molecule type" value="Genomic_DNA"/>
</dbReference>
<accession>A0AAE0HUW4</accession>
<evidence type="ECO:0000313" key="5">
    <source>
        <dbReference type="EMBL" id="KAK3313350.1"/>
    </source>
</evidence>
<organism evidence="5 6">
    <name type="scientific">Apodospora peruviana</name>
    <dbReference type="NCBI Taxonomy" id="516989"/>
    <lineage>
        <taxon>Eukaryota</taxon>
        <taxon>Fungi</taxon>
        <taxon>Dikarya</taxon>
        <taxon>Ascomycota</taxon>
        <taxon>Pezizomycotina</taxon>
        <taxon>Sordariomycetes</taxon>
        <taxon>Sordariomycetidae</taxon>
        <taxon>Sordariales</taxon>
        <taxon>Lasiosphaeriaceae</taxon>
        <taxon>Apodospora</taxon>
    </lineage>
</organism>
<reference evidence="5" key="1">
    <citation type="journal article" date="2023" name="Mol. Phylogenet. Evol.">
        <title>Genome-scale phylogeny and comparative genomics of the fungal order Sordariales.</title>
        <authorList>
            <person name="Hensen N."/>
            <person name="Bonometti L."/>
            <person name="Westerberg I."/>
            <person name="Brannstrom I.O."/>
            <person name="Guillou S."/>
            <person name="Cros-Aarteil S."/>
            <person name="Calhoun S."/>
            <person name="Haridas S."/>
            <person name="Kuo A."/>
            <person name="Mondo S."/>
            <person name="Pangilinan J."/>
            <person name="Riley R."/>
            <person name="LaButti K."/>
            <person name="Andreopoulos B."/>
            <person name="Lipzen A."/>
            <person name="Chen C."/>
            <person name="Yan M."/>
            <person name="Daum C."/>
            <person name="Ng V."/>
            <person name="Clum A."/>
            <person name="Steindorff A."/>
            <person name="Ohm R.A."/>
            <person name="Martin F."/>
            <person name="Silar P."/>
            <person name="Natvig D.O."/>
            <person name="Lalanne C."/>
            <person name="Gautier V."/>
            <person name="Ament-Velasquez S.L."/>
            <person name="Kruys A."/>
            <person name="Hutchinson M.I."/>
            <person name="Powell A.J."/>
            <person name="Barry K."/>
            <person name="Miller A.N."/>
            <person name="Grigoriev I.V."/>
            <person name="Debuchy R."/>
            <person name="Gladieux P."/>
            <person name="Hiltunen Thoren M."/>
            <person name="Johannesson H."/>
        </authorList>
    </citation>
    <scope>NUCLEOTIDE SEQUENCE</scope>
    <source>
        <strain evidence="5">CBS 118394</strain>
    </source>
</reference>
<evidence type="ECO:0000313" key="6">
    <source>
        <dbReference type="Proteomes" id="UP001283341"/>
    </source>
</evidence>
<evidence type="ECO:0000256" key="3">
    <source>
        <dbReference type="PROSITE-ProRule" id="PRU00023"/>
    </source>
</evidence>
<evidence type="ECO:0000256" key="2">
    <source>
        <dbReference type="ARBA" id="ARBA00023043"/>
    </source>
</evidence>
<dbReference type="InterPro" id="IPR036770">
    <property type="entry name" value="Ankyrin_rpt-contain_sf"/>
</dbReference>
<dbReference type="InterPro" id="IPR002110">
    <property type="entry name" value="Ankyrin_rpt"/>
</dbReference>
<evidence type="ECO:0000256" key="4">
    <source>
        <dbReference type="SAM" id="MobiDB-lite"/>
    </source>
</evidence>
<name>A0AAE0HUW4_9PEZI</name>
<dbReference type="PROSITE" id="PS50297">
    <property type="entry name" value="ANK_REP_REGION"/>
    <property type="match status" value="1"/>
</dbReference>
<sequence length="804" mass="89960">MEVASNTTGSLSPPATKTLRRGRREKPWPAAKQRKLLRLYVCTQSERLPLVRILERLRDGEFDPRQRNSHKHLKSMLPDRRIDDWRPRDLATMLIRVRFLRSVRAERRVRRHQRRIMCEQPMISPSLAMSHDDALAPMVHHPVLKPTRSRTPYIKAEPTGSTPPTGGAESTATPESYPRPRSPSISSNITSSSKSPSAKSASKRRSWASVLSSISSGISSLARSTSTASSKGIPHNESGATTALSKLSREDFLSLLEEKPDHRSVASRGGAKNGKAKTSKVTALKNPTALFRRNPYSDVNPTTEELNGAIVSMCCASYIGSTTHICVHERLSRAIEAQRSEGPAFCQFYVTDAEANEVDRFGNTLLHVAARWGARISLLILILRHTHDVQMVNQRGETFLHVYDPPSRPRLRAASFLNLVRCLRSRGFDFCQRDTERQTFLHKLVTKKAFPVEIMHCLFREVGHGTSRFLVATKSSNDERLWHCVRKNLVQHSSKLHRVFGDEIEFVRRYLPEFSDSRTSSRDAMTPRSGRMSWEDDDCRSQQQHRMSTTSSMVSAGSQTQTAKRTALMELLRRIASGRDSSDKDLETRIEKALGLLTADGVAVKMSNSELATLLNERDTEGNAALHYAAEFGIVAAVKYLCAHNAQVNAFNNCGNTPLQLVKYAIQRTDVTSDVHMEARYLRCAVLLLERGAIDQSKLVSEKSMIYPYDVFDGSERCIANLVNQGVANQCKGLHLLSNSSDGMAGRHPHHHHHHHHHHFMQDHTGRMMDGFQRQDGLAGPSGSGGGHANDQGMSLEFETSYLS</sequence>
<dbReference type="PROSITE" id="PS50088">
    <property type="entry name" value="ANK_REPEAT"/>
    <property type="match status" value="1"/>
</dbReference>
<feature type="region of interest" description="Disordered" evidence="4">
    <location>
        <begin position="1"/>
        <end position="29"/>
    </location>
</feature>
<feature type="repeat" description="ANK" evidence="3">
    <location>
        <begin position="621"/>
        <end position="653"/>
    </location>
</feature>
<feature type="compositionally biased region" description="Basic residues" evidence="4">
    <location>
        <begin position="747"/>
        <end position="759"/>
    </location>
</feature>
<gene>
    <name evidence="5" type="ORF">B0H66DRAFT_350096</name>
</gene>